<dbReference type="PROSITE" id="PS50043">
    <property type="entry name" value="HTH_LUXR_2"/>
    <property type="match status" value="1"/>
</dbReference>
<name>A0A1F6CQ35_HANXR</name>
<dbReference type="CDD" id="cd06170">
    <property type="entry name" value="LuxR_C_like"/>
    <property type="match status" value="1"/>
</dbReference>
<dbReference type="InterPro" id="IPR016032">
    <property type="entry name" value="Sig_transdc_resp-reg_C-effctor"/>
</dbReference>
<comment type="caution">
    <text evidence="6">The sequence shown here is derived from an EMBL/GenBank/DDBJ whole genome shotgun (WGS) entry which is preliminary data.</text>
</comment>
<dbReference type="GO" id="GO:0006355">
    <property type="term" value="P:regulation of DNA-templated transcription"/>
    <property type="evidence" value="ECO:0007669"/>
    <property type="project" value="InterPro"/>
</dbReference>
<dbReference type="GO" id="GO:0000160">
    <property type="term" value="P:phosphorelay signal transduction system"/>
    <property type="evidence" value="ECO:0007669"/>
    <property type="project" value="InterPro"/>
</dbReference>
<dbReference type="AlphaFoldDB" id="A0A1F6CQ35"/>
<dbReference type="CDD" id="cd17535">
    <property type="entry name" value="REC_NarL-like"/>
    <property type="match status" value="1"/>
</dbReference>
<sequence length="217" mass="23635">MSATTIVLADDHPFVRLGLRALLKTEPDLSVVGEAMDGLEAVALTERLRPDVLVLDLMMPGLSGLEVMSRVGLQAPETRVVVLSSYDREDYVLGALRSGARGYVLKDSCVVELVRAVREVAAGRRYLSPSLSQRAIDAYVQKAGAAAPDAYETLTDREREVLHLAAEGHANAVIASRLSLSSRTVEAHRASLMRKLGLQTQTDLVRYALRRGILPME</sequence>
<dbReference type="SUPFAM" id="SSF46894">
    <property type="entry name" value="C-terminal effector domain of the bipartite response regulators"/>
    <property type="match status" value="1"/>
</dbReference>
<feature type="domain" description="Response regulatory" evidence="5">
    <location>
        <begin position="5"/>
        <end position="121"/>
    </location>
</feature>
<feature type="domain" description="HTH luxR-type" evidence="4">
    <location>
        <begin position="147"/>
        <end position="212"/>
    </location>
</feature>
<evidence type="ECO:0000313" key="6">
    <source>
        <dbReference type="EMBL" id="OGG51255.1"/>
    </source>
</evidence>
<dbReference type="Gene3D" id="3.40.50.2300">
    <property type="match status" value="1"/>
</dbReference>
<dbReference type="PRINTS" id="PR00038">
    <property type="entry name" value="HTHLUXR"/>
</dbReference>
<dbReference type="SMART" id="SM00421">
    <property type="entry name" value="HTH_LUXR"/>
    <property type="match status" value="1"/>
</dbReference>
<dbReference type="Pfam" id="PF00196">
    <property type="entry name" value="GerE"/>
    <property type="match status" value="1"/>
</dbReference>
<dbReference type="Pfam" id="PF00072">
    <property type="entry name" value="Response_reg"/>
    <property type="match status" value="1"/>
</dbReference>
<dbReference type="PROSITE" id="PS00622">
    <property type="entry name" value="HTH_LUXR_1"/>
    <property type="match status" value="1"/>
</dbReference>
<feature type="modified residue" description="4-aspartylphosphate" evidence="3">
    <location>
        <position position="56"/>
    </location>
</feature>
<evidence type="ECO:0000256" key="1">
    <source>
        <dbReference type="ARBA" id="ARBA00022553"/>
    </source>
</evidence>
<proteinExistence type="predicted"/>
<keyword evidence="2 6" id="KW-0238">DNA-binding</keyword>
<evidence type="ECO:0000256" key="2">
    <source>
        <dbReference type="ARBA" id="ARBA00023125"/>
    </source>
</evidence>
<dbReference type="SMART" id="SM00448">
    <property type="entry name" value="REC"/>
    <property type="match status" value="1"/>
</dbReference>
<dbReference type="PANTHER" id="PTHR43214">
    <property type="entry name" value="TWO-COMPONENT RESPONSE REGULATOR"/>
    <property type="match status" value="1"/>
</dbReference>
<dbReference type="EMBL" id="MFKF01000189">
    <property type="protein sequence ID" value="OGG51255.1"/>
    <property type="molecule type" value="Genomic_DNA"/>
</dbReference>
<evidence type="ECO:0000259" key="4">
    <source>
        <dbReference type="PROSITE" id="PS50043"/>
    </source>
</evidence>
<dbReference type="Proteomes" id="UP000178606">
    <property type="component" value="Unassembled WGS sequence"/>
</dbReference>
<evidence type="ECO:0000256" key="3">
    <source>
        <dbReference type="PROSITE-ProRule" id="PRU00169"/>
    </source>
</evidence>
<dbReference type="InterPro" id="IPR039420">
    <property type="entry name" value="WalR-like"/>
</dbReference>
<dbReference type="InterPro" id="IPR058245">
    <property type="entry name" value="NreC/VraR/RcsB-like_REC"/>
</dbReference>
<evidence type="ECO:0000259" key="5">
    <source>
        <dbReference type="PROSITE" id="PS50110"/>
    </source>
</evidence>
<dbReference type="InterPro" id="IPR001789">
    <property type="entry name" value="Sig_transdc_resp-reg_receiver"/>
</dbReference>
<protein>
    <submittedName>
        <fullName evidence="6">DNA-binding response regulator</fullName>
    </submittedName>
</protein>
<reference evidence="6 7" key="1">
    <citation type="journal article" date="2016" name="Nat. Commun.">
        <title>Thousands of microbial genomes shed light on interconnected biogeochemical processes in an aquifer system.</title>
        <authorList>
            <person name="Anantharaman K."/>
            <person name="Brown C.T."/>
            <person name="Hug L.A."/>
            <person name="Sharon I."/>
            <person name="Castelle C.J."/>
            <person name="Probst A.J."/>
            <person name="Thomas B.C."/>
            <person name="Singh A."/>
            <person name="Wilkins M.J."/>
            <person name="Karaoz U."/>
            <person name="Brodie E.L."/>
            <person name="Williams K.H."/>
            <person name="Hubbard S.S."/>
            <person name="Banfield J.F."/>
        </authorList>
    </citation>
    <scope>NUCLEOTIDE SEQUENCE [LARGE SCALE GENOMIC DNA]</scope>
    <source>
        <strain evidence="7">RIFCSPLOWO2_12_FULL_64_10</strain>
    </source>
</reference>
<dbReference type="GO" id="GO:0003677">
    <property type="term" value="F:DNA binding"/>
    <property type="evidence" value="ECO:0007669"/>
    <property type="project" value="UniProtKB-KW"/>
</dbReference>
<dbReference type="InterPro" id="IPR011006">
    <property type="entry name" value="CheY-like_superfamily"/>
</dbReference>
<dbReference type="SUPFAM" id="SSF52172">
    <property type="entry name" value="CheY-like"/>
    <property type="match status" value="1"/>
</dbReference>
<dbReference type="PROSITE" id="PS50110">
    <property type="entry name" value="RESPONSE_REGULATORY"/>
    <property type="match status" value="1"/>
</dbReference>
<dbReference type="InterPro" id="IPR000792">
    <property type="entry name" value="Tscrpt_reg_LuxR_C"/>
</dbReference>
<keyword evidence="1 3" id="KW-0597">Phosphoprotein</keyword>
<gene>
    <name evidence="6" type="ORF">A3F84_02870</name>
</gene>
<accession>A0A1F6CQ35</accession>
<organism evidence="6 7">
    <name type="scientific">Handelsmanbacteria sp. (strain RIFCSPLOWO2_12_FULL_64_10)</name>
    <dbReference type="NCBI Taxonomy" id="1817868"/>
    <lineage>
        <taxon>Bacteria</taxon>
        <taxon>Candidatus Handelsmaniibacteriota</taxon>
    </lineage>
</organism>
<evidence type="ECO:0000313" key="7">
    <source>
        <dbReference type="Proteomes" id="UP000178606"/>
    </source>
</evidence>